<dbReference type="EMBL" id="JF411744">
    <property type="protein sequence ID" value="AAC97020.1"/>
    <property type="molecule type" value="Genomic_DNA"/>
</dbReference>
<protein>
    <submittedName>
        <fullName evidence="1">Uncharacterized protein</fullName>
    </submittedName>
</protein>
<reference evidence="1 2" key="3">
    <citation type="journal article" date="1996" name="Virology">
        <title>Analysis of 94 kb of the chlorella virus PBCV-1 330-kb genome: map positions 88 to 182.</title>
        <authorList>
            <person name="Lu Z."/>
            <person name="Li Y."/>
            <person name="Que Q."/>
            <person name="Kutish G.F."/>
            <person name="Rock D.L."/>
            <person name="Van Etten J.L."/>
        </authorList>
    </citation>
    <scope>NUCLEOTIDE SEQUENCE [LARGE SCALE GENOMIC DNA]</scope>
</reference>
<accession>O41081</accession>
<dbReference type="KEGG" id="vg:918126"/>
<gene>
    <name evidence="1" type="primary">a599R</name>
</gene>
<sequence length="179" mass="21558">MVQNDSMRPSLNRCQRPFEDYFVTRFFEHYDNRSVVFPWHAFWNRLSQTFKEIFCSFETVLYFLFEINRVKEIVHKNPGMSVSRPGYRDVPLTNDFFEIINMFNMFFNAHENSPWKWKSRKFMTRHRNAVVKHIIIKSGSEIFHNETIESGIRMNVEIHTISFQAIVNLFDIINTTNES</sequence>
<evidence type="ECO:0000313" key="2">
    <source>
        <dbReference type="Proteomes" id="UP000000862"/>
    </source>
</evidence>
<reference evidence="1 2" key="4">
    <citation type="journal article" date="1996" name="Virology">
        <title>Analysis of 76 kb of the chlorella virus PBCV-1 330-kb genome: map positions 182 to 258.</title>
        <authorList>
            <person name="Kutish G.F."/>
            <person name="Li Y."/>
            <person name="Lu Z."/>
            <person name="Furuta M."/>
            <person name="Rock D.L."/>
            <person name="Van Etten J.L."/>
        </authorList>
    </citation>
    <scope>NUCLEOTIDE SEQUENCE [LARGE SCALE GENOMIC DNA]</scope>
</reference>
<dbReference type="GeneID" id="918126"/>
<organismHost>
    <name type="scientific">Chlorella</name>
    <dbReference type="NCBI Taxonomy" id="3071"/>
</organismHost>
<dbReference type="PIR" id="T18101">
    <property type="entry name" value="T18101"/>
</dbReference>
<dbReference type="Proteomes" id="UP000000862">
    <property type="component" value="Segment"/>
</dbReference>
<reference evidence="1 2" key="5">
    <citation type="journal article" date="1997" name="Virology">
        <title>Analysis of 74 kb of DNA located at the right end of the 330-kb chlorella virus PBCV-1 genome.</title>
        <authorList>
            <person name="Li Y."/>
            <person name="Lu Z."/>
            <person name="Sun L."/>
            <person name="Ropp S."/>
            <person name="Kutish G.F."/>
            <person name="Rock D.L."/>
            <person name="Van Etten J.L."/>
        </authorList>
    </citation>
    <scope>NUCLEOTIDE SEQUENCE [LARGE SCALE GENOMIC DNA]</scope>
</reference>
<name>O41081_PBCV1</name>
<reference evidence="1 2" key="2">
    <citation type="journal article" date="1995" name="Virology">
        <title>Analysis of 43 kb of the Chlorella virus PBCV-1 330-kb genome: map positions 45 to 88.</title>
        <authorList>
            <person name="Li Y."/>
            <person name="Lu Z."/>
            <person name="Burbank D.E."/>
            <person name="Kutish G.F."/>
            <person name="Rock D.L."/>
            <person name="Van Etten J.L."/>
        </authorList>
    </citation>
    <scope>NUCLEOTIDE SEQUENCE [LARGE SCALE GENOMIC DNA]</scope>
</reference>
<organism evidence="1 2">
    <name type="scientific">Paramecium bursaria Chlorella virus 1</name>
    <name type="common">PBCV-1</name>
    <dbReference type="NCBI Taxonomy" id="10506"/>
    <lineage>
        <taxon>Viruses</taxon>
        <taxon>Varidnaviria</taxon>
        <taxon>Bamfordvirae</taxon>
        <taxon>Nucleocytoviricota</taxon>
        <taxon>Megaviricetes</taxon>
        <taxon>Algavirales</taxon>
        <taxon>Phycodnaviridae</taxon>
        <taxon>Chlorovirus</taxon>
        <taxon>Chlorovirus vanettense</taxon>
    </lineage>
</organism>
<evidence type="ECO:0000313" key="1">
    <source>
        <dbReference type="EMBL" id="AAC97020.1"/>
    </source>
</evidence>
<reference evidence="1 2" key="7">
    <citation type="journal article" date="2000" name="Virology">
        <title>Characterization of a beta-1,3-glucanase encoded by chlorella virus PBCV-1.</title>
        <authorList>
            <person name="Sun L."/>
            <person name="Gurnon J.R."/>
            <person name="Adams B.J."/>
            <person name="Graves M.V."/>
            <person name="Van Etten J.L."/>
        </authorList>
    </citation>
    <scope>NUCLEOTIDE SEQUENCE [LARGE SCALE GENOMIC DNA]</scope>
</reference>
<proteinExistence type="predicted"/>
<keyword evidence="2" id="KW-1185">Reference proteome</keyword>
<dbReference type="RefSeq" id="NP_048955.1">
    <property type="nucleotide sequence ID" value="NC_000852.5"/>
</dbReference>
<reference evidence="1 2" key="6">
    <citation type="journal article" date="1999" name="Virology">
        <title>Chlorella virus PBCV-1 encodes a functional homospermidine synthase.</title>
        <authorList>
            <person name="Kaiser A."/>
            <person name="Vollmert M."/>
            <person name="Tholl D."/>
            <person name="Graves M.V."/>
            <person name="Gurnon J.R."/>
            <person name="Xing W."/>
            <person name="Lisec A.D."/>
            <person name="Nickerson K.W."/>
            <person name="Van Etten J.L."/>
        </authorList>
    </citation>
    <scope>NUCLEOTIDE SEQUENCE [LARGE SCALE GENOMIC DNA]</scope>
</reference>
<reference evidence="1 2" key="1">
    <citation type="journal article" date="1995" name="Virology">
        <title>Analysis of 45 kb of DNA located at the left end of the chlorella virus PBCV-1 genome.</title>
        <authorList>
            <person name="Lu Z."/>
            <person name="Li Y."/>
            <person name="Zhang Y."/>
            <person name="Kutish G.F."/>
            <person name="Rock D.L."/>
            <person name="Van Etten J.L."/>
        </authorList>
    </citation>
    <scope>NUCLEOTIDE SEQUENCE [LARGE SCALE GENOMIC DNA]</scope>
</reference>
<reference evidence="1 2" key="8">
    <citation type="journal article" date="2010" name="J. Virol.">
        <title>Microarray analysis of Paramecium bursaria chlorella virus 1 transcription.</title>
        <authorList>
            <person name="Yanai-Balser G.M."/>
            <person name="Duncan G.A."/>
            <person name="Eudy J.D."/>
            <person name="Wang D."/>
            <person name="Li X."/>
            <person name="Agarkova I.V."/>
            <person name="Dunigan D.D."/>
            <person name="Van Etten J.L."/>
        </authorList>
    </citation>
    <scope>NUCLEOTIDE SEQUENCE [LARGE SCALE GENOMIC DNA]</scope>
</reference>